<evidence type="ECO:0000256" key="2">
    <source>
        <dbReference type="ARBA" id="ARBA00023125"/>
    </source>
</evidence>
<evidence type="ECO:0000259" key="4">
    <source>
        <dbReference type="PROSITE" id="PS50949"/>
    </source>
</evidence>
<dbReference type="SMART" id="SM00895">
    <property type="entry name" value="FCD"/>
    <property type="match status" value="1"/>
</dbReference>
<keyword evidence="2 5" id="KW-0238">DNA-binding</keyword>
<dbReference type="InterPro" id="IPR008920">
    <property type="entry name" value="TF_FadR/GntR_C"/>
</dbReference>
<dbReference type="InterPro" id="IPR000524">
    <property type="entry name" value="Tscrpt_reg_HTH_GntR"/>
</dbReference>
<dbReference type="Gene3D" id="1.10.10.10">
    <property type="entry name" value="Winged helix-like DNA-binding domain superfamily/Winged helix DNA-binding domain"/>
    <property type="match status" value="1"/>
</dbReference>
<dbReference type="SUPFAM" id="SSF48008">
    <property type="entry name" value="GntR ligand-binding domain-like"/>
    <property type="match status" value="1"/>
</dbReference>
<keyword evidence="3" id="KW-0804">Transcription</keyword>
<accession>A0A7W3PDA5</accession>
<dbReference type="Gene3D" id="1.20.120.530">
    <property type="entry name" value="GntR ligand-binding domain-like"/>
    <property type="match status" value="1"/>
</dbReference>
<dbReference type="SUPFAM" id="SSF46785">
    <property type="entry name" value="Winged helix' DNA-binding domain"/>
    <property type="match status" value="1"/>
</dbReference>
<dbReference type="PROSITE" id="PS50949">
    <property type="entry name" value="HTH_GNTR"/>
    <property type="match status" value="1"/>
</dbReference>
<dbReference type="InterPro" id="IPR036390">
    <property type="entry name" value="WH_DNA-bd_sf"/>
</dbReference>
<proteinExistence type="predicted"/>
<comment type="caution">
    <text evidence="5">The sequence shown here is derived from an EMBL/GenBank/DDBJ whole genome shotgun (WGS) entry which is preliminary data.</text>
</comment>
<sequence length="226" mass="24209">MSSVSPTPSVRRLAPVASLREQVHRALVAAIVAGELEPGELVSVPTLAARFDVSATPVREAVLDLERRGFLEAVRNKGFRVTRVSDQTLRHVAAVRLVIEPVWMERLAKSFPVGQLGEFRALADEIVEGARTGDLVAYLQADQAFHLRLMGLLGNPVAGEIVADLRDRARLLGLSTMVAAGTLAASAQEHHELLDLLAAGDGPGAKALMERHIGHSLGTWAGKPED</sequence>
<dbReference type="GO" id="GO:0003700">
    <property type="term" value="F:DNA-binding transcription factor activity"/>
    <property type="evidence" value="ECO:0007669"/>
    <property type="project" value="InterPro"/>
</dbReference>
<dbReference type="InterPro" id="IPR011711">
    <property type="entry name" value="GntR_C"/>
</dbReference>
<name>A0A7W3PDA5_9MICO</name>
<evidence type="ECO:0000256" key="3">
    <source>
        <dbReference type="ARBA" id="ARBA00023163"/>
    </source>
</evidence>
<dbReference type="CDD" id="cd07377">
    <property type="entry name" value="WHTH_GntR"/>
    <property type="match status" value="1"/>
</dbReference>
<evidence type="ECO:0000256" key="1">
    <source>
        <dbReference type="ARBA" id="ARBA00023015"/>
    </source>
</evidence>
<dbReference type="Pfam" id="PF07729">
    <property type="entry name" value="FCD"/>
    <property type="match status" value="1"/>
</dbReference>
<feature type="domain" description="HTH gntR-type" evidence="4">
    <location>
        <begin position="17"/>
        <end position="84"/>
    </location>
</feature>
<keyword evidence="1" id="KW-0805">Transcription regulation</keyword>
<keyword evidence="6" id="KW-1185">Reference proteome</keyword>
<organism evidence="5 6">
    <name type="scientific">Promicromonospora sukumoe</name>
    <dbReference type="NCBI Taxonomy" id="88382"/>
    <lineage>
        <taxon>Bacteria</taxon>
        <taxon>Bacillati</taxon>
        <taxon>Actinomycetota</taxon>
        <taxon>Actinomycetes</taxon>
        <taxon>Micrococcales</taxon>
        <taxon>Promicromonosporaceae</taxon>
        <taxon>Promicromonospora</taxon>
    </lineage>
</organism>
<dbReference type="Pfam" id="PF00392">
    <property type="entry name" value="GntR"/>
    <property type="match status" value="1"/>
</dbReference>
<dbReference type="PANTHER" id="PTHR43537:SF45">
    <property type="entry name" value="GNTR FAMILY REGULATORY PROTEIN"/>
    <property type="match status" value="1"/>
</dbReference>
<dbReference type="PANTHER" id="PTHR43537">
    <property type="entry name" value="TRANSCRIPTIONAL REGULATOR, GNTR FAMILY"/>
    <property type="match status" value="1"/>
</dbReference>
<evidence type="ECO:0000313" key="6">
    <source>
        <dbReference type="Proteomes" id="UP000540568"/>
    </source>
</evidence>
<dbReference type="Proteomes" id="UP000540568">
    <property type="component" value="Unassembled WGS sequence"/>
</dbReference>
<dbReference type="InterPro" id="IPR036388">
    <property type="entry name" value="WH-like_DNA-bd_sf"/>
</dbReference>
<gene>
    <name evidence="5" type="ORF">FHX71_001463</name>
</gene>
<reference evidence="5 6" key="1">
    <citation type="submission" date="2020-07" db="EMBL/GenBank/DDBJ databases">
        <title>Sequencing the genomes of 1000 actinobacteria strains.</title>
        <authorList>
            <person name="Klenk H.-P."/>
        </authorList>
    </citation>
    <scope>NUCLEOTIDE SEQUENCE [LARGE SCALE GENOMIC DNA]</scope>
    <source>
        <strain evidence="5 6">DSM 44121</strain>
    </source>
</reference>
<protein>
    <submittedName>
        <fullName evidence="5">DNA-binding GntR family transcriptional regulator</fullName>
    </submittedName>
</protein>
<dbReference type="GO" id="GO:0003677">
    <property type="term" value="F:DNA binding"/>
    <property type="evidence" value="ECO:0007669"/>
    <property type="project" value="UniProtKB-KW"/>
</dbReference>
<dbReference type="EMBL" id="JACGWV010000001">
    <property type="protein sequence ID" value="MBA8807521.1"/>
    <property type="molecule type" value="Genomic_DNA"/>
</dbReference>
<evidence type="ECO:0000313" key="5">
    <source>
        <dbReference type="EMBL" id="MBA8807521.1"/>
    </source>
</evidence>
<dbReference type="AlphaFoldDB" id="A0A7W3PDA5"/>
<dbReference type="SMART" id="SM00345">
    <property type="entry name" value="HTH_GNTR"/>
    <property type="match status" value="1"/>
</dbReference>
<dbReference type="RefSeq" id="WP_182615077.1">
    <property type="nucleotide sequence ID" value="NZ_BAAATF010000007.1"/>
</dbReference>